<evidence type="ECO:0000256" key="2">
    <source>
        <dbReference type="ARBA" id="ARBA00023002"/>
    </source>
</evidence>
<sequence>MSDPIIHQTHRLDGKVAIVTGASRGIGLAVAVRLVSEGARVCITARKAEALELAAADFPAGSVIAVAGKADDPEHRAAVLDTVATEFGGLDILVNNAGINPVYGTLLELDLAAARKIMEVNVLGNLAWAQDVVHHPRLGFRERSGVIVSVSSVTGQNPSPGIGFYGISKAAVAHLTRTLAVELGPEIRVNAVAPAVVKTRFAEALYEGREAEVAAEYPLGRLGEPEDIASAVAFLASGDASWITGQVLNLDGGLLVAGGVA</sequence>
<dbReference type="AlphaFoldDB" id="A0A3E0VF34"/>
<proteinExistence type="inferred from homology"/>
<dbReference type="InterPro" id="IPR002347">
    <property type="entry name" value="SDR_fam"/>
</dbReference>
<keyword evidence="2" id="KW-0560">Oxidoreductase</keyword>
<reference evidence="3 4" key="1">
    <citation type="submission" date="2017-04" db="EMBL/GenBank/DDBJ databases">
        <title>Comparative genome analysis of Subtercola boreus.</title>
        <authorList>
            <person name="Cho Y.-J."/>
            <person name="Cho A."/>
            <person name="Kim O.-S."/>
            <person name="Lee J.-I."/>
        </authorList>
    </citation>
    <scope>NUCLEOTIDE SEQUENCE [LARGE SCALE GENOMIC DNA]</scope>
    <source>
        <strain evidence="3 4">K300</strain>
    </source>
</reference>
<keyword evidence="4" id="KW-1185">Reference proteome</keyword>
<organism evidence="3 4">
    <name type="scientific">Subtercola boreus</name>
    <dbReference type="NCBI Taxonomy" id="120213"/>
    <lineage>
        <taxon>Bacteria</taxon>
        <taxon>Bacillati</taxon>
        <taxon>Actinomycetota</taxon>
        <taxon>Actinomycetes</taxon>
        <taxon>Micrococcales</taxon>
        <taxon>Microbacteriaceae</taxon>
        <taxon>Subtercola</taxon>
    </lineage>
</organism>
<dbReference type="SUPFAM" id="SSF51735">
    <property type="entry name" value="NAD(P)-binding Rossmann-fold domains"/>
    <property type="match status" value="1"/>
</dbReference>
<dbReference type="NCBIfam" id="NF005559">
    <property type="entry name" value="PRK07231.1"/>
    <property type="match status" value="1"/>
</dbReference>
<name>A0A3E0VF34_9MICO</name>
<dbReference type="PANTHER" id="PTHR43943:SF2">
    <property type="entry name" value="DEHYDROGENASE_REDUCTASE 4"/>
    <property type="match status" value="1"/>
</dbReference>
<dbReference type="GO" id="GO:0016491">
    <property type="term" value="F:oxidoreductase activity"/>
    <property type="evidence" value="ECO:0007669"/>
    <property type="project" value="UniProtKB-KW"/>
</dbReference>
<gene>
    <name evidence="3" type="ORF">B7R54_04250</name>
</gene>
<dbReference type="CDD" id="cd05233">
    <property type="entry name" value="SDR_c"/>
    <property type="match status" value="1"/>
</dbReference>
<dbReference type="PRINTS" id="PR00081">
    <property type="entry name" value="GDHRDH"/>
</dbReference>
<dbReference type="PROSITE" id="PS00061">
    <property type="entry name" value="ADH_SHORT"/>
    <property type="match status" value="1"/>
</dbReference>
<dbReference type="EMBL" id="NBWZ01000001">
    <property type="protein sequence ID" value="RFA08522.1"/>
    <property type="molecule type" value="Genomic_DNA"/>
</dbReference>
<dbReference type="PRINTS" id="PR00080">
    <property type="entry name" value="SDRFAMILY"/>
</dbReference>
<dbReference type="OrthoDB" id="517007at2"/>
<dbReference type="RefSeq" id="WP_116413927.1">
    <property type="nucleotide sequence ID" value="NZ_NBWZ01000001.1"/>
</dbReference>
<dbReference type="InterPro" id="IPR036291">
    <property type="entry name" value="NAD(P)-bd_dom_sf"/>
</dbReference>
<comment type="similarity">
    <text evidence="1">Belongs to the short-chain dehydrogenases/reductases (SDR) family.</text>
</comment>
<protein>
    <submittedName>
        <fullName evidence="3">3-oxoacyl-ACP reductase</fullName>
    </submittedName>
</protein>
<dbReference type="InterPro" id="IPR020904">
    <property type="entry name" value="Sc_DH/Rdtase_CS"/>
</dbReference>
<dbReference type="PANTHER" id="PTHR43943">
    <property type="entry name" value="DEHYDROGENASE/REDUCTASE (SDR FAMILY) MEMBER 4"/>
    <property type="match status" value="1"/>
</dbReference>
<comment type="caution">
    <text evidence="3">The sequence shown here is derived from an EMBL/GenBank/DDBJ whole genome shotgun (WGS) entry which is preliminary data.</text>
</comment>
<evidence type="ECO:0000256" key="1">
    <source>
        <dbReference type="ARBA" id="ARBA00006484"/>
    </source>
</evidence>
<accession>A0A3E0VF34</accession>
<evidence type="ECO:0000313" key="4">
    <source>
        <dbReference type="Proteomes" id="UP000256486"/>
    </source>
</evidence>
<dbReference type="Pfam" id="PF13561">
    <property type="entry name" value="adh_short_C2"/>
    <property type="match status" value="1"/>
</dbReference>
<dbReference type="Gene3D" id="3.40.50.720">
    <property type="entry name" value="NAD(P)-binding Rossmann-like Domain"/>
    <property type="match status" value="1"/>
</dbReference>
<dbReference type="FunFam" id="3.40.50.720:FF:000084">
    <property type="entry name" value="Short-chain dehydrogenase reductase"/>
    <property type="match status" value="1"/>
</dbReference>
<dbReference type="Proteomes" id="UP000256486">
    <property type="component" value="Unassembled WGS sequence"/>
</dbReference>
<evidence type="ECO:0000313" key="3">
    <source>
        <dbReference type="EMBL" id="RFA08522.1"/>
    </source>
</evidence>